<name>A0A812NAT9_9DINO</name>
<keyword evidence="3" id="KW-1185">Reference proteome</keyword>
<gene>
    <name evidence="2" type="ORF">SNEC2469_LOCUS7528</name>
</gene>
<evidence type="ECO:0000256" key="1">
    <source>
        <dbReference type="SAM" id="MobiDB-lite"/>
    </source>
</evidence>
<feature type="compositionally biased region" description="Polar residues" evidence="1">
    <location>
        <begin position="1393"/>
        <end position="1407"/>
    </location>
</feature>
<dbReference type="OrthoDB" id="429786at2759"/>
<accession>A0A812NAT9</accession>
<dbReference type="EMBL" id="CAJNJA010012754">
    <property type="protein sequence ID" value="CAE7304215.1"/>
    <property type="molecule type" value="Genomic_DNA"/>
</dbReference>
<organism evidence="2 3">
    <name type="scientific">Symbiodinium necroappetens</name>
    <dbReference type="NCBI Taxonomy" id="1628268"/>
    <lineage>
        <taxon>Eukaryota</taxon>
        <taxon>Sar</taxon>
        <taxon>Alveolata</taxon>
        <taxon>Dinophyceae</taxon>
        <taxon>Suessiales</taxon>
        <taxon>Symbiodiniaceae</taxon>
        <taxon>Symbiodinium</taxon>
    </lineage>
</organism>
<reference evidence="2" key="1">
    <citation type="submission" date="2021-02" db="EMBL/GenBank/DDBJ databases">
        <authorList>
            <person name="Dougan E. K."/>
            <person name="Rhodes N."/>
            <person name="Thang M."/>
            <person name="Chan C."/>
        </authorList>
    </citation>
    <scope>NUCLEOTIDE SEQUENCE</scope>
</reference>
<feature type="region of interest" description="Disordered" evidence="1">
    <location>
        <begin position="1386"/>
        <end position="1407"/>
    </location>
</feature>
<evidence type="ECO:0000313" key="2">
    <source>
        <dbReference type="EMBL" id="CAE7304215.1"/>
    </source>
</evidence>
<dbReference type="Proteomes" id="UP000601435">
    <property type="component" value="Unassembled WGS sequence"/>
</dbReference>
<feature type="non-terminal residue" evidence="2">
    <location>
        <position position="1407"/>
    </location>
</feature>
<proteinExistence type="predicted"/>
<sequence>MLEASQVVDAAIAALGSALGVDPSAVEVQVTQSARRLAQAKKATGRRLAISWSVVYQVLVSADAAASVSEAARAQRADLGAFRAILAPELEAVGVSTSSVLSLAVLDFAEISVEITELDVALAMLNTTSDPDPAAEDSDMDGLDNLSLQERRLSTITGTRSLALGWFREFFATTLLGDDNVTVPPETSIGNYTHFLVYTASSLVEQTTPAALELADESASVSNVTFVDLDLDATDVGGTIVWDPPESRERVQDYLVYFGEDRLGLAKSQLHQALPKGINMLPLLPDTPKLNYSHVLVYTRSTLVEQTTPASSRLLDEAPVVRNIRFPDLDLDAADLGGELSWSTSDEALVEAYMVYLAGPANGALCDRVSVGDELCRYFLTNASAPESQLDIAPETPLANSGLVLIYLKSSLAEQTTPFGQEINDTIASVSQVSFDDLDLDLEQFGGIISWTEPPEPEPVEGYWLYFKDAYSRSQLSVLSPGIDSFSLPAETSYGGGQIAIYTKSSLVEQTTPVAVNLSDTIAIVGNASFPDFDLDRGDIGGLFSWEPPSDTFQVTHYVVYMARHHDNESEECYEDVVQLAAITGSFTFSVPATLEQVEHAARLAVLAALPGIDPKNLEVTVTRTSRRLASEQSMRRLSSFWHVSYEAAVSLEAVLTTSAAAVALSSASASFETVMAVALQAAGVSSLVTSASLSVLSFSRLSVDTVDTAQILQRFATAAAAVAANASGEPDSDEDTDVISNISRRLSSAFEVSDESDGLVQDSDAVPRQLSGRNTGLFSLSLSWCRKFVGSTLEGDTALTIPPETRLANWTHYLVYAASSLAEQSFPRALQIADEDSSVSSVSFLGQDLDFYDLGGRLSWEPPNSTDRLAAYRIYLAESASGFGRSQVGPTELAPEILFYDVPANTRRENFTHFTVFTKSLLVEQTTPAFLAIQDEASRANNVSFVDDDLDEGEIGGNLTWLPAEDDSEVVDYVVYLAEDRYGTNRSLLGNVSRDELSFSVPDNTQLLSFTHLLVFGRSPLEEQTTPSSVVIIETIASVTNVSFTDLDLDAGELGGTVSFVPPTSAERVVSYVAYLATSFGDSVSYRSQLGSDIVVGVDSEIAEILPDTALANFSQVLVYTKSRLAEQTTPSALALQDNNASVSSVLFIDLDLDLGDIGGPSSWLPPLDTSLVTHYEVYFSNSTVGEWREHYATLPVGTTLLQIHAEKSLKSDEAYISHFLVYTRSALVEQSTPSIHRISDEFASVSNISFKDLDLDRDEIGGLVSWESPDKPDLVEGYHLYFADSADGFYRSQVDEGVPVNITALDILYDTPRQNFSYLAIYTRSSLVEQTTPVAAALSDTYATVSNVTFADYDLDATDIGGPLTWDPPGDVSAAHLQTPLNRFGAPPGSACSNESSETTAEIEE</sequence>
<comment type="caution">
    <text evidence="2">The sequence shown here is derived from an EMBL/GenBank/DDBJ whole genome shotgun (WGS) entry which is preliminary data.</text>
</comment>
<evidence type="ECO:0000313" key="3">
    <source>
        <dbReference type="Proteomes" id="UP000601435"/>
    </source>
</evidence>
<protein>
    <submittedName>
        <fullName evidence="2">Uncharacterized protein</fullName>
    </submittedName>
</protein>